<dbReference type="GeneID" id="13442945"/>
<feature type="region of interest" description="Disordered" evidence="1">
    <location>
        <begin position="117"/>
        <end position="149"/>
    </location>
</feature>
<feature type="compositionally biased region" description="Basic and acidic residues" evidence="1">
    <location>
        <begin position="124"/>
        <end position="133"/>
    </location>
</feature>
<keyword evidence="4" id="KW-1185">Reference proteome</keyword>
<dbReference type="eggNOG" id="ENOG502R0AB">
    <property type="taxonomic scope" value="Eukaryota"/>
</dbReference>
<evidence type="ECO:0000313" key="4">
    <source>
        <dbReference type="Proteomes" id="UP000007494"/>
    </source>
</evidence>
<feature type="compositionally biased region" description="Basic and acidic residues" evidence="1">
    <location>
        <begin position="140"/>
        <end position="149"/>
    </location>
</feature>
<evidence type="ECO:0000313" key="3">
    <source>
        <dbReference type="EMBL" id="CEL67603.1"/>
    </source>
</evidence>
<dbReference type="RefSeq" id="XP_003883645.1">
    <property type="nucleotide sequence ID" value="XM_003883596.1"/>
</dbReference>
<dbReference type="InParanoid" id="F0VIQ2"/>
<reference evidence="3" key="4">
    <citation type="journal article" date="2015" name="PLoS ONE">
        <title>Comprehensive Evaluation of Toxoplasma gondii VEG and Neospora caninum LIV Genomes with Tachyzoite Stage Transcriptome and Proteome Defines Novel Transcript Features.</title>
        <authorList>
            <person name="Ramaprasad A."/>
            <person name="Mourier T."/>
            <person name="Naeem R."/>
            <person name="Malas T.B."/>
            <person name="Moussa E."/>
            <person name="Panigrahi A."/>
            <person name="Vermont S.J."/>
            <person name="Otto T.D."/>
            <person name="Wastling J."/>
            <person name="Pain A."/>
        </authorList>
    </citation>
    <scope>NUCLEOTIDE SEQUENCE</scope>
    <source>
        <strain evidence="3">Liverpool</strain>
    </source>
</reference>
<evidence type="ECO:0000313" key="2">
    <source>
        <dbReference type="EMBL" id="CBZ53613.1"/>
    </source>
</evidence>
<reference evidence="2" key="1">
    <citation type="submission" date="2011-02" db="EMBL/GenBank/DDBJ databases">
        <authorList>
            <person name="Aslett M."/>
        </authorList>
    </citation>
    <scope>NUCLEOTIDE SEQUENCE</scope>
    <source>
        <strain evidence="2">Liverpool</strain>
    </source>
</reference>
<reference evidence="4" key="3">
    <citation type="journal article" date="2012" name="PLoS Pathog.">
        <title>Comparative genomics of the apicomplexan parasites Toxoplasma gondii and Neospora caninum: Coccidia differing in host range and transmission strategy.</title>
        <authorList>
            <person name="Reid A.J."/>
            <person name="Vermont S.J."/>
            <person name="Cotton J.A."/>
            <person name="Harris D."/>
            <person name="Hill-Cawthorne G.A."/>
            <person name="Konen-Waisman S."/>
            <person name="Latham S.M."/>
            <person name="Mourier T."/>
            <person name="Norton R."/>
            <person name="Quail M.A."/>
            <person name="Sanders M."/>
            <person name="Shanmugam D."/>
            <person name="Sohal A."/>
            <person name="Wasmuth J.D."/>
            <person name="Brunk B."/>
            <person name="Grigg M.E."/>
            <person name="Howard J.C."/>
            <person name="Parkinson J."/>
            <person name="Roos D.S."/>
            <person name="Trees A.J."/>
            <person name="Berriman M."/>
            <person name="Pain A."/>
            <person name="Wastling J.M."/>
        </authorList>
    </citation>
    <scope>NUCLEOTIDE SEQUENCE [LARGE SCALE GENOMIC DNA]</scope>
    <source>
        <strain evidence="4">Liverpool</strain>
    </source>
</reference>
<organism evidence="2 4">
    <name type="scientific">Neospora caninum (strain Liverpool)</name>
    <dbReference type="NCBI Taxonomy" id="572307"/>
    <lineage>
        <taxon>Eukaryota</taxon>
        <taxon>Sar</taxon>
        <taxon>Alveolata</taxon>
        <taxon>Apicomplexa</taxon>
        <taxon>Conoidasida</taxon>
        <taxon>Coccidia</taxon>
        <taxon>Eucoccidiorida</taxon>
        <taxon>Eimeriorina</taxon>
        <taxon>Sarcocystidae</taxon>
        <taxon>Neospora</taxon>
    </lineage>
</organism>
<dbReference type="VEuPathDB" id="ToxoDB:NCLIV_034000"/>
<dbReference type="Proteomes" id="UP000007494">
    <property type="component" value="Chromosome VIII"/>
</dbReference>
<reference evidence="2" key="2">
    <citation type="submission" date="2011-03" db="EMBL/GenBank/DDBJ databases">
        <title>Comparative genomics and transcriptomics of Neospora caninum and Toxoplasma gondii.</title>
        <authorList>
            <person name="Reid A.J."/>
            <person name="Sohal A."/>
            <person name="Harris D."/>
            <person name="Quail M."/>
            <person name="Sanders M."/>
            <person name="Berriman M."/>
            <person name="Wastling J.M."/>
            <person name="Pain A."/>
        </authorList>
    </citation>
    <scope>NUCLEOTIDE SEQUENCE</scope>
    <source>
        <strain evidence="2">Liverpool</strain>
    </source>
</reference>
<gene>
    <name evidence="3" type="ORF">BN1204_034000</name>
    <name evidence="2" type="ORF">NCLIV_034000</name>
</gene>
<dbReference type="EMBL" id="LN714483">
    <property type="protein sequence ID" value="CEL67603.1"/>
    <property type="molecule type" value="Genomic_DNA"/>
</dbReference>
<dbReference type="AlphaFoldDB" id="F0VIQ2"/>
<accession>F0VIQ2</accession>
<dbReference type="OrthoDB" id="361676at2759"/>
<name>F0VIQ2_NEOCL</name>
<sequence length="185" mass="19983">MKGCVFFVAATSVFRVSTPVVALGDLQLAGAISRLFGLGSRDDAAAPNIEGDILGRFLQTGDTESHSAVPDAAIDADDDLRAQFEILNTDRYDHLLLAAQKKRKVAEQLRAAADRAQAAVVPSTDRERQRESEESSAEAAFDRTQADMTERQAELLDAEAREVKRLIEAVKVEAEKPSEAPTAGD</sequence>
<proteinExistence type="predicted"/>
<protein>
    <submittedName>
        <fullName evidence="2">Uncharacterized protein</fullName>
    </submittedName>
</protein>
<evidence type="ECO:0000256" key="1">
    <source>
        <dbReference type="SAM" id="MobiDB-lite"/>
    </source>
</evidence>
<dbReference type="EMBL" id="FR823390">
    <property type="protein sequence ID" value="CBZ53613.1"/>
    <property type="molecule type" value="Genomic_DNA"/>
</dbReference>